<accession>A0A2I0K5H9</accession>
<evidence type="ECO:0000313" key="3">
    <source>
        <dbReference type="Proteomes" id="UP000233551"/>
    </source>
</evidence>
<keyword evidence="3" id="KW-1185">Reference proteome</keyword>
<dbReference type="InterPro" id="IPR040256">
    <property type="entry name" value="At4g02000-like"/>
</dbReference>
<dbReference type="Proteomes" id="UP000233551">
    <property type="component" value="Unassembled WGS sequence"/>
</dbReference>
<proteinExistence type="predicted"/>
<gene>
    <name evidence="2" type="ORF">CRG98_015782</name>
</gene>
<organism evidence="2 3">
    <name type="scientific">Punica granatum</name>
    <name type="common">Pomegranate</name>
    <dbReference type="NCBI Taxonomy" id="22663"/>
    <lineage>
        <taxon>Eukaryota</taxon>
        <taxon>Viridiplantae</taxon>
        <taxon>Streptophyta</taxon>
        <taxon>Embryophyta</taxon>
        <taxon>Tracheophyta</taxon>
        <taxon>Spermatophyta</taxon>
        <taxon>Magnoliopsida</taxon>
        <taxon>eudicotyledons</taxon>
        <taxon>Gunneridae</taxon>
        <taxon>Pentapetalae</taxon>
        <taxon>rosids</taxon>
        <taxon>malvids</taxon>
        <taxon>Myrtales</taxon>
        <taxon>Lythraceae</taxon>
        <taxon>Punica</taxon>
    </lineage>
</organism>
<dbReference type="AlphaFoldDB" id="A0A2I0K5H9"/>
<dbReference type="EMBL" id="PGOL01000868">
    <property type="protein sequence ID" value="PKI63798.1"/>
    <property type="molecule type" value="Genomic_DNA"/>
</dbReference>
<protein>
    <submittedName>
        <fullName evidence="2">Uncharacterized protein</fullName>
    </submittedName>
</protein>
<feature type="compositionally biased region" description="Basic and acidic residues" evidence="1">
    <location>
        <begin position="126"/>
        <end position="156"/>
    </location>
</feature>
<feature type="region of interest" description="Disordered" evidence="1">
    <location>
        <begin position="126"/>
        <end position="181"/>
    </location>
</feature>
<sequence>MSKAPDFGKVVSVVNGLWGKQGKSPKFTKEDLSLKKIPIWVQLRKIPLQYFHPKGVNYLASTIGKTLHMDRATTLRSRLDYAKKTRAADDKSRNYVADVCAAKPVEKDSVFAADTCAADNFAKEHKVGEVPRQDSNSEKRVVPIKEETSRADKMQADIDEEVESQGSMTSSDDELESVANVKEIRLGDSRKLKGATMGGAQVVLKMQGQRKSRTGIGGKPPKFLS</sequence>
<name>A0A2I0K5H9_PUNGR</name>
<dbReference type="PANTHER" id="PTHR31286:SF165">
    <property type="entry name" value="DUF4283 DOMAIN-CONTAINING PROTEIN"/>
    <property type="match status" value="1"/>
</dbReference>
<reference evidence="2 3" key="1">
    <citation type="submission" date="2017-11" db="EMBL/GenBank/DDBJ databases">
        <title>De-novo sequencing of pomegranate (Punica granatum L.) genome.</title>
        <authorList>
            <person name="Akparov Z."/>
            <person name="Amiraslanov A."/>
            <person name="Hajiyeva S."/>
            <person name="Abbasov M."/>
            <person name="Kaur K."/>
            <person name="Hamwieh A."/>
            <person name="Solovyev V."/>
            <person name="Salamov A."/>
            <person name="Braich B."/>
            <person name="Kosarev P."/>
            <person name="Mahmoud A."/>
            <person name="Hajiyev E."/>
            <person name="Babayeva S."/>
            <person name="Izzatullayeva V."/>
            <person name="Mammadov A."/>
            <person name="Mammadov A."/>
            <person name="Sharifova S."/>
            <person name="Ojaghi J."/>
            <person name="Eynullazada K."/>
            <person name="Bayramov B."/>
            <person name="Abdulazimova A."/>
            <person name="Shahmuradov I."/>
        </authorList>
    </citation>
    <scope>NUCLEOTIDE SEQUENCE [LARGE SCALE GENOMIC DNA]</scope>
    <source>
        <strain evidence="3">cv. AG2017</strain>
        <tissue evidence="2">Leaf</tissue>
    </source>
</reference>
<evidence type="ECO:0000313" key="2">
    <source>
        <dbReference type="EMBL" id="PKI63798.1"/>
    </source>
</evidence>
<dbReference type="PANTHER" id="PTHR31286">
    <property type="entry name" value="GLYCINE-RICH CELL WALL STRUCTURAL PROTEIN 1.8-LIKE"/>
    <property type="match status" value="1"/>
</dbReference>
<comment type="caution">
    <text evidence="2">The sequence shown here is derived from an EMBL/GenBank/DDBJ whole genome shotgun (WGS) entry which is preliminary data.</text>
</comment>
<evidence type="ECO:0000256" key="1">
    <source>
        <dbReference type="SAM" id="MobiDB-lite"/>
    </source>
</evidence>